<dbReference type="EMBL" id="JARPZN010000007">
    <property type="protein sequence ID" value="MDT2690718.1"/>
    <property type="molecule type" value="Genomic_DNA"/>
</dbReference>
<protein>
    <submittedName>
        <fullName evidence="5">DUF5067 domain-containing protein</fullName>
    </submittedName>
</protein>
<evidence type="ECO:0000313" key="5">
    <source>
        <dbReference type="EMBL" id="MDT2690718.1"/>
    </source>
</evidence>
<evidence type="ECO:0000256" key="3">
    <source>
        <dbReference type="SAM" id="SignalP"/>
    </source>
</evidence>
<reference evidence="5" key="1">
    <citation type="submission" date="2023-03" db="EMBL/GenBank/DDBJ databases">
        <authorList>
            <person name="Shen W."/>
            <person name="Cai J."/>
        </authorList>
    </citation>
    <scope>NUCLEOTIDE SEQUENCE</scope>
    <source>
        <strain evidence="5">K69-2</strain>
    </source>
</reference>
<evidence type="ECO:0000256" key="1">
    <source>
        <dbReference type="ARBA" id="ARBA00022729"/>
    </source>
</evidence>
<dbReference type="InterPro" id="IPR031989">
    <property type="entry name" value="DUF5067"/>
</dbReference>
<feature type="domain" description="DUF5067" evidence="4">
    <location>
        <begin position="59"/>
        <end position="189"/>
    </location>
</feature>
<gene>
    <name evidence="5" type="ORF">P7E30_10965</name>
</gene>
<evidence type="ECO:0000313" key="6">
    <source>
        <dbReference type="Proteomes" id="UP001183682"/>
    </source>
</evidence>
<dbReference type="RefSeq" id="WP_229078459.1">
    <property type="nucleotide sequence ID" value="NZ_CP170114.1"/>
</dbReference>
<dbReference type="InterPro" id="IPR029050">
    <property type="entry name" value="Immunoprotect_excell_Ig-like"/>
</dbReference>
<dbReference type="Proteomes" id="UP001183682">
    <property type="component" value="Unassembled WGS sequence"/>
</dbReference>
<dbReference type="AlphaFoldDB" id="A0AAE4HPY4"/>
<accession>A0AAE4HPY4</accession>
<proteinExistence type="predicted"/>
<feature type="chain" id="PRO_5041916446" evidence="3">
    <location>
        <begin position="19"/>
        <end position="205"/>
    </location>
</feature>
<feature type="signal peptide" evidence="3">
    <location>
        <begin position="1"/>
        <end position="18"/>
    </location>
</feature>
<sequence>MKKAISLGMVLISSLTLAACGSNQDNSSNSSSKNANNEETTVSSSVIESSSVTEESDSNFVANASDASFDGTILKGNAYSIKITDYKVLQPGETGNEYSDAPVIAFWYDTMVADDYDDSTNIDPTGAWIMNFTAIQDNDPNMINELNIASLPDEKYLDTQTATIKPGGTVSNAVAYTLTDTETPVTLKAGNLLGSDFGSKDFEIK</sequence>
<evidence type="ECO:0000256" key="2">
    <source>
        <dbReference type="SAM" id="MobiDB-lite"/>
    </source>
</evidence>
<dbReference type="PROSITE" id="PS51257">
    <property type="entry name" value="PROKAR_LIPOPROTEIN"/>
    <property type="match status" value="1"/>
</dbReference>
<name>A0AAE4HPY4_ENTGA</name>
<feature type="region of interest" description="Disordered" evidence="2">
    <location>
        <begin position="23"/>
        <end position="50"/>
    </location>
</feature>
<keyword evidence="1 3" id="KW-0732">Signal</keyword>
<dbReference type="Pfam" id="PF16729">
    <property type="entry name" value="DUF5067"/>
    <property type="match status" value="1"/>
</dbReference>
<comment type="caution">
    <text evidence="5">The sequence shown here is derived from an EMBL/GenBank/DDBJ whole genome shotgun (WGS) entry which is preliminary data.</text>
</comment>
<evidence type="ECO:0000259" key="4">
    <source>
        <dbReference type="Pfam" id="PF16729"/>
    </source>
</evidence>
<dbReference type="Gene3D" id="2.60.40.1240">
    <property type="match status" value="1"/>
</dbReference>
<organism evidence="5 6">
    <name type="scientific">Enterococcus gallinarum</name>
    <dbReference type="NCBI Taxonomy" id="1353"/>
    <lineage>
        <taxon>Bacteria</taxon>
        <taxon>Bacillati</taxon>
        <taxon>Bacillota</taxon>
        <taxon>Bacilli</taxon>
        <taxon>Lactobacillales</taxon>
        <taxon>Enterococcaceae</taxon>
        <taxon>Enterococcus</taxon>
    </lineage>
</organism>